<keyword evidence="5" id="KW-1185">Reference proteome</keyword>
<keyword evidence="2" id="KW-0732">Signal</keyword>
<evidence type="ECO:0000313" key="5">
    <source>
        <dbReference type="Proteomes" id="UP000008305"/>
    </source>
</evidence>
<accession>A0AA34WIA0</accession>
<dbReference type="Pfam" id="PF00561">
    <property type="entry name" value="Abhydrolase_1"/>
    <property type="match status" value="1"/>
</dbReference>
<dbReference type="Proteomes" id="UP000008305">
    <property type="component" value="Chromosome"/>
</dbReference>
<dbReference type="SUPFAM" id="SSF53474">
    <property type="entry name" value="alpha/beta-Hydrolases"/>
    <property type="match status" value="1"/>
</dbReference>
<sequence>MKYFAALVSFLSLAITTAIGTASIPGFPDVPEDLLKVSSEIIDSQEICTAINIYSRGYNLIGVFHLPTTQMPAGGFPTVLLFHGFRGSKYGGASHPYRKLAQKLAQNGIACIRVDMAGCGDSEGHAESIEIRTYLANGEDILAAVSNYPEVNPFRLGAAGFSLGCHTALHLASLYEPSHFTLKSLSLWAPIADGGILLKELYDQYKLNKENAAAIGKGFGIGPLPLVVRPRDIEDLLKIQDHVVANSLPTRPYILHQQGEKDDIVSLTQRSLFQKTAPGKMSFQVYQDTGHSIEDSPYFDEIMQEIITHFTRTL</sequence>
<feature type="chain" id="PRO_5041251761" description="AB hydrolase-1 domain-containing protein" evidence="2">
    <location>
        <begin position="21"/>
        <end position="314"/>
    </location>
</feature>
<evidence type="ECO:0000256" key="2">
    <source>
        <dbReference type="SAM" id="SignalP"/>
    </source>
</evidence>
<proteinExistence type="inferred from homology"/>
<dbReference type="InterPro" id="IPR029058">
    <property type="entry name" value="AB_hydrolase_fold"/>
</dbReference>
<dbReference type="Gene3D" id="3.40.50.1820">
    <property type="entry name" value="alpha/beta hydrolase"/>
    <property type="match status" value="1"/>
</dbReference>
<dbReference type="EMBL" id="CP002608">
    <property type="protein sequence ID" value="AEB41909.1"/>
    <property type="molecule type" value="Genomic_DNA"/>
</dbReference>
<organism evidence="4 5">
    <name type="scientific">Chlamydia pecorum (strain ATCC VR-628 / DSM 29919 / E58)</name>
    <name type="common">Chlamydophila pecorum</name>
    <dbReference type="NCBI Taxonomy" id="331635"/>
    <lineage>
        <taxon>Bacteria</taxon>
        <taxon>Pseudomonadati</taxon>
        <taxon>Chlamydiota</taxon>
        <taxon>Chlamydiia</taxon>
        <taxon>Chlamydiales</taxon>
        <taxon>Chlamydiaceae</taxon>
        <taxon>Chlamydia/Chlamydophila group</taxon>
        <taxon>Chlamydia</taxon>
    </lineage>
</organism>
<name>A0AA34WIA0_CHLPE</name>
<dbReference type="PANTHER" id="PTHR22946">
    <property type="entry name" value="DIENELACTONE HYDROLASE DOMAIN-CONTAINING PROTEIN-RELATED"/>
    <property type="match status" value="1"/>
</dbReference>
<protein>
    <recommendedName>
        <fullName evidence="3">AB hydrolase-1 domain-containing protein</fullName>
    </recommendedName>
</protein>
<gene>
    <name evidence="4" type="ordered locus">G5S_0990</name>
</gene>
<dbReference type="PANTHER" id="PTHR22946:SF0">
    <property type="entry name" value="DIENELACTONE HYDROLASE DOMAIN-CONTAINING PROTEIN"/>
    <property type="match status" value="1"/>
</dbReference>
<evidence type="ECO:0000256" key="1">
    <source>
        <dbReference type="ARBA" id="ARBA00038115"/>
    </source>
</evidence>
<dbReference type="AlphaFoldDB" id="A0AA34WIA0"/>
<evidence type="ECO:0000259" key="3">
    <source>
        <dbReference type="Pfam" id="PF00561"/>
    </source>
</evidence>
<feature type="domain" description="AB hydrolase-1" evidence="3">
    <location>
        <begin position="77"/>
        <end position="179"/>
    </location>
</feature>
<dbReference type="RefSeq" id="WP_013712987.1">
    <property type="nucleotide sequence ID" value="NC_015408.1"/>
</dbReference>
<reference evidence="4 5" key="1">
    <citation type="journal article" date="2011" name="J. Bacteriol.">
        <title>Genome sequence of the obligate intracellular animal pathogen Chlamydia pecorum E58.</title>
        <authorList>
            <person name="Mojica S."/>
            <person name="Huot Creasy H."/>
            <person name="Daugherty S."/>
            <person name="Read T.D."/>
            <person name="Kim T."/>
            <person name="Kaltenboeck B."/>
            <person name="Bavoil P."/>
            <person name="Myers G.S."/>
        </authorList>
    </citation>
    <scope>NUCLEOTIDE SEQUENCE [LARGE SCALE GENOMIC DNA]</scope>
    <source>
        <strain evidence="4 5">E58</strain>
    </source>
</reference>
<dbReference type="KEGG" id="cpm:G5S_0990"/>
<evidence type="ECO:0000313" key="4">
    <source>
        <dbReference type="EMBL" id="AEB41909.1"/>
    </source>
</evidence>
<dbReference type="InterPro" id="IPR050261">
    <property type="entry name" value="FrsA_esterase"/>
</dbReference>
<feature type="signal peptide" evidence="2">
    <location>
        <begin position="1"/>
        <end position="20"/>
    </location>
</feature>
<comment type="similarity">
    <text evidence="1">Belongs to the AB hydrolase superfamily. FUS2 hydrolase family.</text>
</comment>
<dbReference type="InterPro" id="IPR000073">
    <property type="entry name" value="AB_hydrolase_1"/>
</dbReference>